<sequence length="222" mass="24828">MSGISLKRARRELRSLIQRFESRRAANAEVRKLTAGKLYEFYVLSRTIEELRGRGFNISFSGRILELKQSPGMIQPGDPHFRIHHPASGQRFNIYTDIEVGTLGSTISGSRGLCSYHEIDIVVVFDGVIGRPSHEEIALGVECKSHAKFTKSIVKEVLGIKREISFYTHGSMSILAAAAQQIGPVVPSNPPLEYWLCYADPKGNQYRFSPSAFGIEFKNWAP</sequence>
<gene>
    <name evidence="1" type="ORF">M529_21570</name>
</gene>
<organism evidence="1 2">
    <name type="scientific">Sphingobium ummariense RL-3</name>
    <dbReference type="NCBI Taxonomy" id="1346791"/>
    <lineage>
        <taxon>Bacteria</taxon>
        <taxon>Pseudomonadati</taxon>
        <taxon>Pseudomonadota</taxon>
        <taxon>Alphaproteobacteria</taxon>
        <taxon>Sphingomonadales</taxon>
        <taxon>Sphingomonadaceae</taxon>
        <taxon>Sphingobium</taxon>
    </lineage>
</organism>
<dbReference type="PATRIC" id="fig|1346791.3.peg.4169"/>
<dbReference type="eggNOG" id="ENOG5033H6N">
    <property type="taxonomic scope" value="Bacteria"/>
</dbReference>
<dbReference type="RefSeq" id="WP_021319880.1">
    <property type="nucleotide sequence ID" value="NZ_AUWY01000127.1"/>
</dbReference>
<comment type="caution">
    <text evidence="1">The sequence shown here is derived from an EMBL/GenBank/DDBJ whole genome shotgun (WGS) entry which is preliminary data.</text>
</comment>
<evidence type="ECO:0000313" key="1">
    <source>
        <dbReference type="EMBL" id="EQB30046.1"/>
    </source>
</evidence>
<reference evidence="1 2" key="1">
    <citation type="journal article" date="2013" name="Genome Announc.">
        <title>Draft Genome Sequence of Sphingobium ummariense Strain RL-3, a Hexachlorocyclohexane-Degrading Bacterium.</title>
        <authorList>
            <person name="Kohli P."/>
            <person name="Dua A."/>
            <person name="Sangwan N."/>
            <person name="Oldach P."/>
            <person name="Khurana J.P."/>
            <person name="Lal R."/>
        </authorList>
    </citation>
    <scope>NUCLEOTIDE SEQUENCE [LARGE SCALE GENOMIC DNA]</scope>
    <source>
        <strain evidence="1 2">RL-3</strain>
    </source>
</reference>
<proteinExistence type="predicted"/>
<dbReference type="AlphaFoldDB" id="T0IWA0"/>
<keyword evidence="2" id="KW-1185">Reference proteome</keyword>
<evidence type="ECO:0000313" key="2">
    <source>
        <dbReference type="Proteomes" id="UP000015523"/>
    </source>
</evidence>
<name>T0IWA0_9SPHN</name>
<accession>T0IWA0</accession>
<protein>
    <submittedName>
        <fullName evidence="1">Uncharacterized protein</fullName>
    </submittedName>
</protein>
<dbReference type="OrthoDB" id="8456142at2"/>
<dbReference type="Proteomes" id="UP000015523">
    <property type="component" value="Unassembled WGS sequence"/>
</dbReference>
<dbReference type="EMBL" id="AUWY01000127">
    <property type="protein sequence ID" value="EQB30046.1"/>
    <property type="molecule type" value="Genomic_DNA"/>
</dbReference>